<dbReference type="GeneID" id="68841169"/>
<feature type="chain" id="PRO_5009443037" description="TIGR02285 family protein" evidence="1">
    <location>
        <begin position="36"/>
        <end position="305"/>
    </location>
</feature>
<evidence type="ECO:0008006" key="4">
    <source>
        <dbReference type="Google" id="ProtNLM"/>
    </source>
</evidence>
<evidence type="ECO:0000313" key="3">
    <source>
        <dbReference type="Proteomes" id="UP000178776"/>
    </source>
</evidence>
<dbReference type="InterPro" id="IPR011972">
    <property type="entry name" value="CHP02285"/>
</dbReference>
<gene>
    <name evidence="2" type="ORF">BKX93_08070</name>
</gene>
<proteinExistence type="predicted"/>
<keyword evidence="1" id="KW-0732">Signal</keyword>
<evidence type="ECO:0000256" key="1">
    <source>
        <dbReference type="SAM" id="SignalP"/>
    </source>
</evidence>
<dbReference type="EMBL" id="CP017707">
    <property type="protein sequence ID" value="AOZ49959.1"/>
    <property type="molecule type" value="Genomic_DNA"/>
</dbReference>
<dbReference type="AlphaFoldDB" id="A0A1D9LF90"/>
<dbReference type="SUPFAM" id="SSF53850">
    <property type="entry name" value="Periplasmic binding protein-like II"/>
    <property type="match status" value="1"/>
</dbReference>
<sequence length="305" mass="34422">MLKAIAGKMRAASFWTFIGAGMALGHLMMSANARADDNTIRWQMPGNPPVTITDGPDKGQGYADVFLRYFIERTPEYNSVIERASLARVSGLMKQGQHVCQPSLLKTSEREAYMEFSNPVEFVLPYYIVVRSDRAARLTAYRNADGAMDIARLMHDLSLTTVRQEMRGYPPIILSAFTTAAGQKNILRTSADDVAPFSQLASGWVDYIIAYPDEVYWFARHLKLPNSINFIYLPIAGHPQYTLGYAACTKGPWGRKIVKRVNEIVAKAGRRPPWIEAEARLLDPEAAKRYEEVYARYSPFRRQAK</sequence>
<dbReference type="STRING" id="1108595.BKX93_08070"/>
<dbReference type="NCBIfam" id="TIGR02285">
    <property type="entry name" value="TIGR02285 family protein"/>
    <property type="match status" value="1"/>
</dbReference>
<dbReference type="KEGG" id="cvc:BKX93_08070"/>
<accession>A0A1D9LF90</accession>
<feature type="signal peptide" evidence="1">
    <location>
        <begin position="1"/>
        <end position="35"/>
    </location>
</feature>
<protein>
    <recommendedName>
        <fullName evidence="4">TIGR02285 family protein</fullName>
    </recommendedName>
</protein>
<dbReference type="RefSeq" id="WP_046157166.1">
    <property type="nucleotide sequence ID" value="NZ_CP017707.1"/>
</dbReference>
<name>A0A1D9LF90_9NEIS</name>
<dbReference type="Proteomes" id="UP000178776">
    <property type="component" value="Chromosome"/>
</dbReference>
<evidence type="ECO:0000313" key="2">
    <source>
        <dbReference type="EMBL" id="AOZ49959.1"/>
    </source>
</evidence>
<organism evidence="2 3">
    <name type="scientific">Chromobacterium vaccinii</name>
    <dbReference type="NCBI Taxonomy" id="1108595"/>
    <lineage>
        <taxon>Bacteria</taxon>
        <taxon>Pseudomonadati</taxon>
        <taxon>Pseudomonadota</taxon>
        <taxon>Betaproteobacteria</taxon>
        <taxon>Neisseriales</taxon>
        <taxon>Chromobacteriaceae</taxon>
        <taxon>Chromobacterium</taxon>
    </lineage>
</organism>
<reference evidence="2 3" key="1">
    <citation type="submission" date="2016-10" db="EMBL/GenBank/DDBJ databases">
        <title>Chromobacterium muskegensis sp. nov., an insecticidal bacterium isolated from Sphagnum bogs.</title>
        <authorList>
            <person name="Sparks M.E."/>
            <person name="Blackburn M.B."/>
            <person name="Gundersen-Rindal D.E."/>
            <person name="Mitchell A."/>
            <person name="Farrar R."/>
            <person name="Kuhar D."/>
        </authorList>
    </citation>
    <scope>NUCLEOTIDE SEQUENCE [LARGE SCALE GENOMIC DNA]</scope>
    <source>
        <strain evidence="2 3">21-1</strain>
    </source>
</reference>